<dbReference type="PROSITE" id="PS50206">
    <property type="entry name" value="RHODANESE_3"/>
    <property type="match status" value="1"/>
</dbReference>
<dbReference type="SMART" id="SM00450">
    <property type="entry name" value="RHOD"/>
    <property type="match status" value="1"/>
</dbReference>
<dbReference type="GO" id="GO:0110032">
    <property type="term" value="P:positive regulation of G2/MI transition of meiotic cell cycle"/>
    <property type="evidence" value="ECO:0007669"/>
    <property type="project" value="TreeGrafter"/>
</dbReference>
<evidence type="ECO:0000256" key="3">
    <source>
        <dbReference type="ARBA" id="ARBA00022618"/>
    </source>
</evidence>
<dbReference type="GO" id="GO:0005634">
    <property type="term" value="C:nucleus"/>
    <property type="evidence" value="ECO:0007669"/>
    <property type="project" value="TreeGrafter"/>
</dbReference>
<evidence type="ECO:0000256" key="8">
    <source>
        <dbReference type="ARBA" id="ARBA00051722"/>
    </source>
</evidence>
<dbReference type="Proteomes" id="UP000188320">
    <property type="component" value="Unassembled WGS sequence"/>
</dbReference>
<keyword evidence="7" id="KW-0131">Cell cycle</keyword>
<accession>A0A1R1PFM4</accession>
<evidence type="ECO:0000256" key="5">
    <source>
        <dbReference type="ARBA" id="ARBA00022801"/>
    </source>
</evidence>
<dbReference type="AlphaFoldDB" id="A0A1R1PFM4"/>
<dbReference type="FunFam" id="3.40.250.10:FF:000021">
    <property type="entry name" value="M-phase inducer phosphatase cdc-25.2"/>
    <property type="match status" value="1"/>
</dbReference>
<comment type="similarity">
    <text evidence="1">Belongs to the MPI phosphatase family.</text>
</comment>
<evidence type="ECO:0000256" key="7">
    <source>
        <dbReference type="ARBA" id="ARBA00023306"/>
    </source>
</evidence>
<comment type="caution">
    <text evidence="12">The sequence shown here is derived from an EMBL/GenBank/DDBJ whole genome shotgun (WGS) entry which is preliminary data.</text>
</comment>
<evidence type="ECO:0000256" key="9">
    <source>
        <dbReference type="ARBA" id="ARBA00067190"/>
    </source>
</evidence>
<keyword evidence="4" id="KW-0498">Mitosis</keyword>
<keyword evidence="13" id="KW-1185">Reference proteome</keyword>
<feature type="domain" description="Rhodanese" evidence="11">
    <location>
        <begin position="163"/>
        <end position="267"/>
    </location>
</feature>
<dbReference type="Pfam" id="PF00581">
    <property type="entry name" value="Rhodanese"/>
    <property type="match status" value="1"/>
</dbReference>
<dbReference type="InterPro" id="IPR036873">
    <property type="entry name" value="Rhodanese-like_dom_sf"/>
</dbReference>
<dbReference type="SUPFAM" id="SSF52821">
    <property type="entry name" value="Rhodanese/Cell cycle control phosphatase"/>
    <property type="match status" value="1"/>
</dbReference>
<keyword evidence="3" id="KW-0132">Cell division</keyword>
<dbReference type="GO" id="GO:0000086">
    <property type="term" value="P:G2/M transition of mitotic cell cycle"/>
    <property type="evidence" value="ECO:0007669"/>
    <property type="project" value="TreeGrafter"/>
</dbReference>
<dbReference type="GO" id="GO:0010971">
    <property type="term" value="P:positive regulation of G2/M transition of mitotic cell cycle"/>
    <property type="evidence" value="ECO:0007669"/>
    <property type="project" value="TreeGrafter"/>
</dbReference>
<dbReference type="InterPro" id="IPR001763">
    <property type="entry name" value="Rhodanese-like_dom"/>
</dbReference>
<keyword evidence="5" id="KW-0378">Hydrolase</keyword>
<dbReference type="PANTHER" id="PTHR10828:SF17">
    <property type="entry name" value="PROTEIN-TYROSINE-PHOSPHATASE"/>
    <property type="match status" value="1"/>
</dbReference>
<dbReference type="OrthoDB" id="26523at2759"/>
<evidence type="ECO:0000313" key="13">
    <source>
        <dbReference type="Proteomes" id="UP000188320"/>
    </source>
</evidence>
<dbReference type="EMBL" id="LSSK01001415">
    <property type="protein sequence ID" value="OMH79784.1"/>
    <property type="molecule type" value="Genomic_DNA"/>
</dbReference>
<reference evidence="13" key="1">
    <citation type="submission" date="2017-01" db="EMBL/GenBank/DDBJ databases">
        <authorList>
            <person name="Wang Y."/>
            <person name="White M."/>
            <person name="Kvist S."/>
            <person name="Moncalvo J.-M."/>
        </authorList>
    </citation>
    <scope>NUCLEOTIDE SEQUENCE [LARGE SCALE GENOMIC DNA]</scope>
    <source>
        <strain evidence="13">COL-18-3</strain>
    </source>
</reference>
<evidence type="ECO:0000259" key="11">
    <source>
        <dbReference type="PROSITE" id="PS50206"/>
    </source>
</evidence>
<evidence type="ECO:0000313" key="12">
    <source>
        <dbReference type="EMBL" id="OMH79784.1"/>
    </source>
</evidence>
<dbReference type="GO" id="GO:0005737">
    <property type="term" value="C:cytoplasm"/>
    <property type="evidence" value="ECO:0007669"/>
    <property type="project" value="TreeGrafter"/>
</dbReference>
<protein>
    <recommendedName>
        <fullName evidence="9">M-phase inducer phosphatase</fullName>
        <ecNumber evidence="2">3.1.3.48</ecNumber>
    </recommendedName>
</protein>
<evidence type="ECO:0000256" key="6">
    <source>
        <dbReference type="ARBA" id="ARBA00022912"/>
    </source>
</evidence>
<gene>
    <name evidence="12" type="ORF">AX774_g6790</name>
</gene>
<proteinExistence type="inferred from homology"/>
<dbReference type="PANTHER" id="PTHR10828">
    <property type="entry name" value="M-PHASE INDUCER PHOSPHATASE DUAL SPECIFICITY PHOSPHATASE CDC25"/>
    <property type="match status" value="1"/>
</dbReference>
<dbReference type="GO" id="GO:0004725">
    <property type="term" value="F:protein tyrosine phosphatase activity"/>
    <property type="evidence" value="ECO:0007669"/>
    <property type="project" value="UniProtKB-EC"/>
</dbReference>
<dbReference type="Gene3D" id="3.40.250.10">
    <property type="entry name" value="Rhodanese-like domain"/>
    <property type="match status" value="1"/>
</dbReference>
<evidence type="ECO:0000256" key="1">
    <source>
        <dbReference type="ARBA" id="ARBA00011065"/>
    </source>
</evidence>
<name>A0A1R1PFM4_ZANCU</name>
<keyword evidence="6" id="KW-0904">Protein phosphatase</keyword>
<feature type="region of interest" description="Disordered" evidence="10">
    <location>
        <begin position="300"/>
        <end position="324"/>
    </location>
</feature>
<organism evidence="12 13">
    <name type="scientific">Zancudomyces culisetae</name>
    <name type="common">Gut fungus</name>
    <name type="synonym">Smittium culisetae</name>
    <dbReference type="NCBI Taxonomy" id="1213189"/>
    <lineage>
        <taxon>Eukaryota</taxon>
        <taxon>Fungi</taxon>
        <taxon>Fungi incertae sedis</taxon>
        <taxon>Zoopagomycota</taxon>
        <taxon>Kickxellomycotina</taxon>
        <taxon>Harpellomycetes</taxon>
        <taxon>Harpellales</taxon>
        <taxon>Legeriomycetaceae</taxon>
        <taxon>Zancudomyces</taxon>
    </lineage>
</organism>
<comment type="catalytic activity">
    <reaction evidence="8">
        <text>O-phospho-L-tyrosyl-[protein] + H2O = L-tyrosyl-[protein] + phosphate</text>
        <dbReference type="Rhea" id="RHEA:10684"/>
        <dbReference type="Rhea" id="RHEA-COMP:10136"/>
        <dbReference type="Rhea" id="RHEA-COMP:20101"/>
        <dbReference type="ChEBI" id="CHEBI:15377"/>
        <dbReference type="ChEBI" id="CHEBI:43474"/>
        <dbReference type="ChEBI" id="CHEBI:46858"/>
        <dbReference type="ChEBI" id="CHEBI:61978"/>
        <dbReference type="EC" id="3.1.3.48"/>
    </reaction>
</comment>
<evidence type="ECO:0000256" key="10">
    <source>
        <dbReference type="SAM" id="MobiDB-lite"/>
    </source>
</evidence>
<dbReference type="EC" id="3.1.3.48" evidence="2"/>
<dbReference type="GO" id="GO:0051301">
    <property type="term" value="P:cell division"/>
    <property type="evidence" value="ECO:0007669"/>
    <property type="project" value="UniProtKB-KW"/>
</dbReference>
<evidence type="ECO:0000256" key="4">
    <source>
        <dbReference type="ARBA" id="ARBA00022776"/>
    </source>
</evidence>
<sequence>MEFNTLSVFNSCINLSDKKATTFKQEEAKCTVIDRSRIAGFGIDVESFDISIHEDSRDVFDSPFGTKRPLIWEKSSKEYKLEFPKLKHRKTRIGIGNDEEQDLEPFDKIQKVTFPELLEDTTKDISQTLGASMLPSFSVRSDPVRRINSETLIDLILGKYSHLYNSYTILDCRFPYEYDGGHINGSTNVPNKRILESLLRFDHPPKRSVLIFHCEFSIKRAPSYAMYLRSLDRKFNLLNYPHLSYPEIYVLSGGYSKFFSSNVTHCSSPVYIPMNHSSYSSDCKLMLDSFTTQFSLKRSRSCPEPYQSPTSRHKRIKSKSISLH</sequence>
<evidence type="ECO:0000256" key="2">
    <source>
        <dbReference type="ARBA" id="ARBA00013064"/>
    </source>
</evidence>